<accession>A0A803XQS3</accession>
<comment type="subcellular location">
    <subcellularLocation>
        <location evidence="1">Cytoplasm</location>
    </subcellularLocation>
</comment>
<dbReference type="SUPFAM" id="SSF55681">
    <property type="entry name" value="Class II aaRS and biotin synthetases"/>
    <property type="match status" value="1"/>
</dbReference>
<reference evidence="13" key="3">
    <citation type="submission" date="2025-09" db="UniProtKB">
        <authorList>
            <consortium name="Ensembl"/>
        </authorList>
    </citation>
    <scope>IDENTIFICATION</scope>
</reference>
<protein>
    <recommendedName>
        <fullName evidence="3">asparagine--tRNA ligase</fullName>
        <ecNumber evidence="3">6.1.1.22</ecNumber>
    </recommendedName>
    <alternativeName>
        <fullName evidence="10">Asparaginyl-tRNA synthetase</fullName>
    </alternativeName>
</protein>
<dbReference type="InterPro" id="IPR002312">
    <property type="entry name" value="Asp/Asn-tRNA-synth_IIb"/>
</dbReference>
<evidence type="ECO:0000256" key="4">
    <source>
        <dbReference type="ARBA" id="ARBA00022490"/>
    </source>
</evidence>
<dbReference type="Ensembl" id="ENSMGAT00000029059.1">
    <property type="protein sequence ID" value="ENSMGAP00000021869.1"/>
    <property type="gene ID" value="ENSMGAG00000019288.1"/>
</dbReference>
<dbReference type="PANTHER" id="PTHR22594">
    <property type="entry name" value="ASPARTYL/LYSYL-TRNA SYNTHETASE"/>
    <property type="match status" value="1"/>
</dbReference>
<reference evidence="13 14" key="1">
    <citation type="journal article" date="2010" name="PLoS Biol.">
        <title>Multi-platform next-generation sequencing of the domestic turkey (Meleagris gallopavo): genome assembly and analysis.</title>
        <authorList>
            <person name="Dalloul R.A."/>
            <person name="Long J.A."/>
            <person name="Zimin A.V."/>
            <person name="Aslam L."/>
            <person name="Beal K."/>
            <person name="Blomberg L.A."/>
            <person name="Bouffard P."/>
            <person name="Burt D.W."/>
            <person name="Crasta O."/>
            <person name="Crooijmans R.P."/>
            <person name="Cooper K."/>
            <person name="Coulombe R.A."/>
            <person name="De S."/>
            <person name="Delany M.E."/>
            <person name="Dodgson J.B."/>
            <person name="Dong J.J."/>
            <person name="Evans C."/>
            <person name="Frederickson K.M."/>
            <person name="Flicek P."/>
            <person name="Florea L."/>
            <person name="Folkerts O."/>
            <person name="Groenen M.A."/>
            <person name="Harkins T.T."/>
            <person name="Herrero J."/>
            <person name="Hoffmann S."/>
            <person name="Megens H.J."/>
            <person name="Jiang A."/>
            <person name="de Jong P."/>
            <person name="Kaiser P."/>
            <person name="Kim H."/>
            <person name="Kim K.W."/>
            <person name="Kim S."/>
            <person name="Langenberger D."/>
            <person name="Lee M.K."/>
            <person name="Lee T."/>
            <person name="Mane S."/>
            <person name="Marcais G."/>
            <person name="Marz M."/>
            <person name="McElroy A.P."/>
            <person name="Modise T."/>
            <person name="Nefedov M."/>
            <person name="Notredame C."/>
            <person name="Paton I.R."/>
            <person name="Payne W.S."/>
            <person name="Pertea G."/>
            <person name="Prickett D."/>
            <person name="Puiu D."/>
            <person name="Qioa D."/>
            <person name="Raineri E."/>
            <person name="Ruffier M."/>
            <person name="Salzberg S.L."/>
            <person name="Schatz M.C."/>
            <person name="Scheuring C."/>
            <person name="Schmidt C.J."/>
            <person name="Schroeder S."/>
            <person name="Searle S.M."/>
            <person name="Smith E.J."/>
            <person name="Smith J."/>
            <person name="Sonstegard T.S."/>
            <person name="Stadler P.F."/>
            <person name="Tafer H."/>
            <person name="Tu Z.J."/>
            <person name="Van Tassell C.P."/>
            <person name="Vilella A.J."/>
            <person name="Williams K.P."/>
            <person name="Yorke J.A."/>
            <person name="Zhang L."/>
            <person name="Zhang H.B."/>
            <person name="Zhang X."/>
            <person name="Zhang Y."/>
            <person name="Reed K.M."/>
        </authorList>
    </citation>
    <scope>NUCLEOTIDE SEQUENCE [LARGE SCALE GENOMIC DNA]</scope>
</reference>
<dbReference type="GO" id="GO:0005737">
    <property type="term" value="C:cytoplasm"/>
    <property type="evidence" value="ECO:0007669"/>
    <property type="project" value="UniProtKB-SubCell"/>
</dbReference>
<feature type="domain" description="Aminoacyl-transfer RNA synthetases class-II family profile" evidence="12">
    <location>
        <begin position="76"/>
        <end position="349"/>
    </location>
</feature>
<gene>
    <name evidence="13" type="primary">NARS1</name>
    <name evidence="13" type="synonym">LOC100541889</name>
</gene>
<dbReference type="GO" id="GO:0005524">
    <property type="term" value="F:ATP binding"/>
    <property type="evidence" value="ECO:0007669"/>
    <property type="project" value="UniProtKB-KW"/>
</dbReference>
<dbReference type="Pfam" id="PF00152">
    <property type="entry name" value="tRNA-synt_2"/>
    <property type="match status" value="1"/>
</dbReference>
<keyword evidence="6" id="KW-0547">Nucleotide-binding</keyword>
<keyword evidence="5" id="KW-0436">Ligase</keyword>
<dbReference type="PROSITE" id="PS50862">
    <property type="entry name" value="AA_TRNA_LIGASE_II"/>
    <property type="match status" value="1"/>
</dbReference>
<name>A0A803XQS3_MELGA</name>
<evidence type="ECO:0000259" key="12">
    <source>
        <dbReference type="PROSITE" id="PS50862"/>
    </source>
</evidence>
<keyword evidence="9" id="KW-0030">Aminoacyl-tRNA synthetase</keyword>
<keyword evidence="14" id="KW-1185">Reference proteome</keyword>
<dbReference type="EC" id="6.1.1.22" evidence="3"/>
<evidence type="ECO:0000256" key="8">
    <source>
        <dbReference type="ARBA" id="ARBA00022917"/>
    </source>
</evidence>
<evidence type="ECO:0000256" key="9">
    <source>
        <dbReference type="ARBA" id="ARBA00023146"/>
    </source>
</evidence>
<proteinExistence type="inferred from homology"/>
<evidence type="ECO:0000256" key="3">
    <source>
        <dbReference type="ARBA" id="ARBA00012816"/>
    </source>
</evidence>
<comment type="similarity">
    <text evidence="2">Belongs to the class-II aminoacyl-tRNA synthetase family.</text>
</comment>
<reference evidence="13" key="2">
    <citation type="submission" date="2025-08" db="UniProtKB">
        <authorList>
            <consortium name="Ensembl"/>
        </authorList>
    </citation>
    <scope>IDENTIFICATION</scope>
</reference>
<keyword evidence="7" id="KW-0067">ATP-binding</keyword>
<keyword evidence="4" id="KW-0963">Cytoplasm</keyword>
<evidence type="ECO:0000256" key="7">
    <source>
        <dbReference type="ARBA" id="ARBA00022840"/>
    </source>
</evidence>
<evidence type="ECO:0000256" key="10">
    <source>
        <dbReference type="ARBA" id="ARBA00029886"/>
    </source>
</evidence>
<evidence type="ECO:0000256" key="2">
    <source>
        <dbReference type="ARBA" id="ARBA00008226"/>
    </source>
</evidence>
<organism evidence="13 14">
    <name type="scientific">Meleagris gallopavo</name>
    <name type="common">Wild turkey</name>
    <dbReference type="NCBI Taxonomy" id="9103"/>
    <lineage>
        <taxon>Eukaryota</taxon>
        <taxon>Metazoa</taxon>
        <taxon>Chordata</taxon>
        <taxon>Craniata</taxon>
        <taxon>Vertebrata</taxon>
        <taxon>Euteleostomi</taxon>
        <taxon>Archelosauria</taxon>
        <taxon>Archosauria</taxon>
        <taxon>Dinosauria</taxon>
        <taxon>Saurischia</taxon>
        <taxon>Theropoda</taxon>
        <taxon>Coelurosauria</taxon>
        <taxon>Aves</taxon>
        <taxon>Neognathae</taxon>
        <taxon>Galloanserae</taxon>
        <taxon>Galliformes</taxon>
        <taxon>Phasianidae</taxon>
        <taxon>Meleagridinae</taxon>
        <taxon>Meleagris</taxon>
    </lineage>
</organism>
<sequence length="357" mass="40720">CPIFLYGSKKCTPESFVSLSNCQAPGGHELNCDYWELIGLAPAGGADNLLNEDSEVDVQLNNRHMMIRGENMSKIFKVRSMVVQAFRDHFFANGYYEVTPPTLVQTQVEGGSTLFKLDYFGEEAYLTQSSQLYLETCIPALGDVFCIAQSYRAEQSRTRRHLAEYTHIEAECPFISFEDLLNRLESLVCDVVDRVLTSPASGLLLDLNPVSEQWCGSHELAMTIPGDIPEAPERFMTDTINEPILLCRFPAEIKSFYMQRCHDDSRLTESVDVLMPNVGEIVGGSMRIWDSEELLEGYKREGIDPTPYYWYTDQRKYGTCPHGGYGLGLERFLTWILDRHHIRDVCLYPRFVQRCKP</sequence>
<dbReference type="PRINTS" id="PR01042">
    <property type="entry name" value="TRNASYNTHASP"/>
</dbReference>
<dbReference type="GO" id="GO:0004816">
    <property type="term" value="F:asparagine-tRNA ligase activity"/>
    <property type="evidence" value="ECO:0007669"/>
    <property type="project" value="UniProtKB-EC"/>
</dbReference>
<evidence type="ECO:0000313" key="13">
    <source>
        <dbReference type="Ensembl" id="ENSMGAP00000021869.1"/>
    </source>
</evidence>
<evidence type="ECO:0000256" key="11">
    <source>
        <dbReference type="ARBA" id="ARBA00047844"/>
    </source>
</evidence>
<dbReference type="Gene3D" id="3.30.930.10">
    <property type="entry name" value="Bira Bifunctional Protein, Domain 2"/>
    <property type="match status" value="2"/>
</dbReference>
<dbReference type="PANTHER" id="PTHR22594:SF16">
    <property type="entry name" value="ASPARAGINE--TRNA LIGASE, CYTOPLASMIC"/>
    <property type="match status" value="1"/>
</dbReference>
<comment type="catalytic activity">
    <reaction evidence="11">
        <text>tRNA(Asn) + L-asparagine + ATP = L-asparaginyl-tRNA(Asn) + AMP + diphosphate + H(+)</text>
        <dbReference type="Rhea" id="RHEA:11180"/>
        <dbReference type="Rhea" id="RHEA-COMP:9659"/>
        <dbReference type="Rhea" id="RHEA-COMP:9674"/>
        <dbReference type="ChEBI" id="CHEBI:15378"/>
        <dbReference type="ChEBI" id="CHEBI:30616"/>
        <dbReference type="ChEBI" id="CHEBI:33019"/>
        <dbReference type="ChEBI" id="CHEBI:58048"/>
        <dbReference type="ChEBI" id="CHEBI:78442"/>
        <dbReference type="ChEBI" id="CHEBI:78515"/>
        <dbReference type="ChEBI" id="CHEBI:456215"/>
        <dbReference type="EC" id="6.1.1.22"/>
    </reaction>
</comment>
<evidence type="ECO:0000256" key="5">
    <source>
        <dbReference type="ARBA" id="ARBA00022598"/>
    </source>
</evidence>
<dbReference type="Proteomes" id="UP000001645">
    <property type="component" value="Chromosome Z"/>
</dbReference>
<dbReference type="InterPro" id="IPR006195">
    <property type="entry name" value="aa-tRNA-synth_II"/>
</dbReference>
<evidence type="ECO:0000313" key="14">
    <source>
        <dbReference type="Proteomes" id="UP000001645"/>
    </source>
</evidence>
<dbReference type="AlphaFoldDB" id="A0A803XQS3"/>
<dbReference type="CDD" id="cd00776">
    <property type="entry name" value="AsxRS_core"/>
    <property type="match status" value="1"/>
</dbReference>
<evidence type="ECO:0000256" key="1">
    <source>
        <dbReference type="ARBA" id="ARBA00004496"/>
    </source>
</evidence>
<dbReference type="GeneTree" id="ENSGT01030000234618"/>
<dbReference type="GO" id="GO:0006421">
    <property type="term" value="P:asparaginyl-tRNA aminoacylation"/>
    <property type="evidence" value="ECO:0007669"/>
    <property type="project" value="TreeGrafter"/>
</dbReference>
<dbReference type="InterPro" id="IPR004364">
    <property type="entry name" value="Aa-tRNA-synt_II"/>
</dbReference>
<keyword evidence="8" id="KW-0648">Protein biosynthesis</keyword>
<evidence type="ECO:0000256" key="6">
    <source>
        <dbReference type="ARBA" id="ARBA00022741"/>
    </source>
</evidence>
<dbReference type="InterPro" id="IPR045864">
    <property type="entry name" value="aa-tRNA-synth_II/BPL/LPL"/>
</dbReference>